<dbReference type="eggNOG" id="COG5280">
    <property type="taxonomic scope" value="Bacteria"/>
</dbReference>
<accession>U2KWM2</accession>
<comment type="caution">
    <text evidence="1">The sequence shown here is derived from an EMBL/GenBank/DDBJ whole genome shotgun (WGS) entry which is preliminary data.</text>
</comment>
<dbReference type="AlphaFoldDB" id="U2KWM2"/>
<name>U2KWM2_9FIRM</name>
<feature type="non-terminal residue" evidence="1">
    <location>
        <position position="103"/>
    </location>
</feature>
<organism evidence="1 2">
    <name type="scientific">Ruminococcus callidus ATCC 27760</name>
    <dbReference type="NCBI Taxonomy" id="411473"/>
    <lineage>
        <taxon>Bacteria</taxon>
        <taxon>Bacillati</taxon>
        <taxon>Bacillota</taxon>
        <taxon>Clostridia</taxon>
        <taxon>Eubacteriales</taxon>
        <taxon>Oscillospiraceae</taxon>
        <taxon>Ruminococcus</taxon>
    </lineage>
</organism>
<evidence type="ECO:0000313" key="1">
    <source>
        <dbReference type="EMBL" id="ERJ96480.1"/>
    </source>
</evidence>
<evidence type="ECO:0000313" key="2">
    <source>
        <dbReference type="Proteomes" id="UP000016662"/>
    </source>
</evidence>
<dbReference type="HOGENOM" id="CLU_102481_0_0_9"/>
<keyword evidence="2" id="KW-1185">Reference proteome</keyword>
<reference evidence="1 2" key="1">
    <citation type="submission" date="2013-07" db="EMBL/GenBank/DDBJ databases">
        <authorList>
            <person name="Weinstock G."/>
            <person name="Sodergren E."/>
            <person name="Wylie T."/>
            <person name="Fulton L."/>
            <person name="Fulton R."/>
            <person name="Fronick C."/>
            <person name="O'Laughlin M."/>
            <person name="Godfrey J."/>
            <person name="Miner T."/>
            <person name="Herter B."/>
            <person name="Appelbaum E."/>
            <person name="Cordes M."/>
            <person name="Lek S."/>
            <person name="Wollam A."/>
            <person name="Pepin K.H."/>
            <person name="Palsikar V.B."/>
            <person name="Mitreva M."/>
            <person name="Wilson R.K."/>
        </authorList>
    </citation>
    <scope>NUCLEOTIDE SEQUENCE [LARGE SCALE GENOMIC DNA]</scope>
    <source>
        <strain evidence="1 2">ATCC 27760</strain>
    </source>
</reference>
<protein>
    <submittedName>
        <fullName evidence="1">Uncharacterized protein</fullName>
    </submittedName>
</protein>
<dbReference type="STRING" id="411473.RUMCAL_01147"/>
<proteinExistence type="predicted"/>
<dbReference type="Proteomes" id="UP000016662">
    <property type="component" value="Unassembled WGS sequence"/>
</dbReference>
<sequence>MANRIKGITVEIGGDTTKLSKALEGVNKDIKGTQTQLKDVQKLLKLDPTNTELLSQKHKLLADAVSATKEKLEVLKTAAEQANTALANGEISQQQYDALQREI</sequence>
<gene>
    <name evidence="1" type="ORF">RUMCAL_01147</name>
</gene>
<dbReference type="EMBL" id="AWVF01000136">
    <property type="protein sequence ID" value="ERJ96480.1"/>
    <property type="molecule type" value="Genomic_DNA"/>
</dbReference>